<organism evidence="3 4">
    <name type="scientific">Paenibacillus aceris</name>
    <dbReference type="NCBI Taxonomy" id="869555"/>
    <lineage>
        <taxon>Bacteria</taxon>
        <taxon>Bacillati</taxon>
        <taxon>Bacillota</taxon>
        <taxon>Bacilli</taxon>
        <taxon>Bacillales</taxon>
        <taxon>Paenibacillaceae</taxon>
        <taxon>Paenibacillus</taxon>
    </lineage>
</organism>
<dbReference type="PRINTS" id="PR00420">
    <property type="entry name" value="RNGMNOXGNASE"/>
</dbReference>
<accession>A0ABS4I3W2</accession>
<dbReference type="InterPro" id="IPR002938">
    <property type="entry name" value="FAD-bd"/>
</dbReference>
<feature type="domain" description="FAD-binding" evidence="2">
    <location>
        <begin position="7"/>
        <end position="326"/>
    </location>
</feature>
<dbReference type="InterPro" id="IPR036188">
    <property type="entry name" value="FAD/NAD-bd_sf"/>
</dbReference>
<dbReference type="InterPro" id="IPR050631">
    <property type="entry name" value="PheA/TfdB_FAD_monoxygenase"/>
</dbReference>
<dbReference type="Pfam" id="PF01494">
    <property type="entry name" value="FAD_binding_3"/>
    <property type="match status" value="1"/>
</dbReference>
<gene>
    <name evidence="3" type="ORF">J2Z65_004859</name>
</gene>
<proteinExistence type="predicted"/>
<evidence type="ECO:0000259" key="2">
    <source>
        <dbReference type="Pfam" id="PF01494"/>
    </source>
</evidence>
<keyword evidence="4" id="KW-1185">Reference proteome</keyword>
<comment type="caution">
    <text evidence="3">The sequence shown here is derived from an EMBL/GenBank/DDBJ whole genome shotgun (WGS) entry which is preliminary data.</text>
</comment>
<dbReference type="PANTHER" id="PTHR43476:SF5">
    <property type="entry name" value="FAD-DEPENDENT MONOOXYGENASE"/>
    <property type="match status" value="1"/>
</dbReference>
<keyword evidence="1" id="KW-0560">Oxidoreductase</keyword>
<dbReference type="RefSeq" id="WP_167059329.1">
    <property type="nucleotide sequence ID" value="NZ_JAAOZR010000023.1"/>
</dbReference>
<dbReference type="SUPFAM" id="SSF51905">
    <property type="entry name" value="FAD/NAD(P)-binding domain"/>
    <property type="match status" value="1"/>
</dbReference>
<dbReference type="PANTHER" id="PTHR43476">
    <property type="entry name" value="3-(3-HYDROXY-PHENYL)PROPIONATE/3-HYDROXYCINNAMIC ACID HYDROXYLASE"/>
    <property type="match status" value="1"/>
</dbReference>
<dbReference type="Proteomes" id="UP001519344">
    <property type="component" value="Unassembled WGS sequence"/>
</dbReference>
<evidence type="ECO:0000313" key="3">
    <source>
        <dbReference type="EMBL" id="MBP1965614.1"/>
    </source>
</evidence>
<evidence type="ECO:0000256" key="1">
    <source>
        <dbReference type="ARBA" id="ARBA00023002"/>
    </source>
</evidence>
<sequence length="408" mass="46085">MNHVIQADVCIVGGGPAGAMLGLLLAKQSDLEVVVLEQHQAFQREFRGESISQGSVAILDVLGIMDNLKQHGYLQVEGLEMYDKGEKIFSVNFHEFSYEQKFIIDLPQPVLIGAILDKASGYPNFHLKMGATGVELFEEQGLIKGVVYREKSGELVTVNSSVVVDASGRYTRIREMAGIHAKIDHFKRDAVWFRVPRPEGWESATRIKVDGHQHLIILPTYPDQLRVGINIAKGAYQEFRKQDISIFYDTVCRLEPQLDGIVQEHIQSWKDTVLLDIFTAEVSQWSRDGLVLIGDSAHTVSPILGQGVNLAIQDAYELAPVIIDFLAKNPKTVMPQEAFQSFQLRRQEFVSFIQGFQADQEKDLMAETEEDMSKRRMKMQMLDQSPMKVELATKMAYGIFRESLMKVY</sequence>
<protein>
    <submittedName>
        <fullName evidence="3">2-polyprenyl-6-methoxyphenol hydroxylase-like FAD-dependent oxidoreductase</fullName>
    </submittedName>
</protein>
<dbReference type="EMBL" id="JAGGKV010000015">
    <property type="protein sequence ID" value="MBP1965614.1"/>
    <property type="molecule type" value="Genomic_DNA"/>
</dbReference>
<name>A0ABS4I3W2_9BACL</name>
<evidence type="ECO:0000313" key="4">
    <source>
        <dbReference type="Proteomes" id="UP001519344"/>
    </source>
</evidence>
<dbReference type="Gene3D" id="3.50.50.60">
    <property type="entry name" value="FAD/NAD(P)-binding domain"/>
    <property type="match status" value="1"/>
</dbReference>
<reference evidence="3 4" key="1">
    <citation type="submission" date="2021-03" db="EMBL/GenBank/DDBJ databases">
        <title>Genomic Encyclopedia of Type Strains, Phase IV (KMG-IV): sequencing the most valuable type-strain genomes for metagenomic binning, comparative biology and taxonomic classification.</title>
        <authorList>
            <person name="Goeker M."/>
        </authorList>
    </citation>
    <scope>NUCLEOTIDE SEQUENCE [LARGE SCALE GENOMIC DNA]</scope>
    <source>
        <strain evidence="3 4">DSM 24950</strain>
    </source>
</reference>